<accession>A0A4D7QQ06</accession>
<evidence type="ECO:0000313" key="2">
    <source>
        <dbReference type="EMBL" id="QCK87706.1"/>
    </source>
</evidence>
<dbReference type="InterPro" id="IPR029063">
    <property type="entry name" value="SAM-dependent_MTases_sf"/>
</dbReference>
<keyword evidence="2" id="KW-0808">Transferase</keyword>
<organism evidence="2 3">
    <name type="scientific">Phreatobacter aquaticus</name>
    <dbReference type="NCBI Taxonomy" id="2570229"/>
    <lineage>
        <taxon>Bacteria</taxon>
        <taxon>Pseudomonadati</taxon>
        <taxon>Pseudomonadota</taxon>
        <taxon>Alphaproteobacteria</taxon>
        <taxon>Hyphomicrobiales</taxon>
        <taxon>Phreatobacteraceae</taxon>
        <taxon>Phreatobacter</taxon>
    </lineage>
</organism>
<dbReference type="InterPro" id="IPR006342">
    <property type="entry name" value="FkbM_mtfrase"/>
</dbReference>
<dbReference type="Gene3D" id="3.40.50.150">
    <property type="entry name" value="Vaccinia Virus protein VP39"/>
    <property type="match status" value="1"/>
</dbReference>
<dbReference type="Pfam" id="PF05050">
    <property type="entry name" value="Methyltransf_21"/>
    <property type="match status" value="1"/>
</dbReference>
<dbReference type="AlphaFoldDB" id="A0A4D7QQ06"/>
<gene>
    <name evidence="2" type="ORF">E8L99_19090</name>
</gene>
<dbReference type="GO" id="GO:0032259">
    <property type="term" value="P:methylation"/>
    <property type="evidence" value="ECO:0007669"/>
    <property type="project" value="UniProtKB-KW"/>
</dbReference>
<feature type="domain" description="Methyltransferase FkbM" evidence="1">
    <location>
        <begin position="136"/>
        <end position="302"/>
    </location>
</feature>
<dbReference type="KEGG" id="paqt:E8L99_19090"/>
<sequence length="400" mass="44117">MARADHRRLLGPARESLGPGGHCRPIVVGGIAEILGNGRIERHGRVLWSPAPGSAVETGARGLSFGVILGLTESSGAPACLARLAHVHEPVRTCNWDAIIHMSGFDEAAYIETVKRSFPPRLRQFLNIDCPIKIVDIGANPIDGPAPYAPLLAGGQTTVVGFEPNLEALAKLNQVKGPGETYLPHAVADGQRHTLHHCAMPGLTSLLEPNPAIFSLFSQFTAWSKVTRREEVDTVRLDDVNETAGLDLLKIDIQGGELMVFQNGLSRLQSGLVVHTEVEFLPQYHGQPLFSEIEMCLRAQGYMIHKLEPLVTRDYAPILLGKDPYTGHSQVFWADAIFIRDVTRLDLLTDDQILRMAVIVYDCYRSVDLALLLLREYDRRTAKGYGDRLFQVLRPLVSNQ</sequence>
<dbReference type="OrthoDB" id="292760at2"/>
<name>A0A4D7QQ06_9HYPH</name>
<dbReference type="GO" id="GO:0008171">
    <property type="term" value="F:O-methyltransferase activity"/>
    <property type="evidence" value="ECO:0007669"/>
    <property type="project" value="TreeGrafter"/>
</dbReference>
<dbReference type="NCBIfam" id="TIGR01444">
    <property type="entry name" value="fkbM_fam"/>
    <property type="match status" value="1"/>
</dbReference>
<dbReference type="SUPFAM" id="SSF53335">
    <property type="entry name" value="S-adenosyl-L-methionine-dependent methyltransferases"/>
    <property type="match status" value="1"/>
</dbReference>
<dbReference type="PANTHER" id="PTHR36973:SF4">
    <property type="entry name" value="NODULATION PROTEIN"/>
    <property type="match status" value="1"/>
</dbReference>
<dbReference type="InterPro" id="IPR053188">
    <property type="entry name" value="FkbM_Methyltransferase"/>
</dbReference>
<keyword evidence="2" id="KW-0489">Methyltransferase</keyword>
<evidence type="ECO:0000259" key="1">
    <source>
        <dbReference type="Pfam" id="PF05050"/>
    </source>
</evidence>
<keyword evidence="3" id="KW-1185">Reference proteome</keyword>
<dbReference type="EMBL" id="CP039865">
    <property type="protein sequence ID" value="QCK87706.1"/>
    <property type="molecule type" value="Genomic_DNA"/>
</dbReference>
<proteinExistence type="predicted"/>
<protein>
    <submittedName>
        <fullName evidence="2">FkbM family methyltransferase</fullName>
    </submittedName>
</protein>
<reference evidence="2 3" key="1">
    <citation type="submission" date="2019-04" db="EMBL/GenBank/DDBJ databases">
        <title>Phreatobacter aquaticus sp. nov.</title>
        <authorList>
            <person name="Choi A."/>
            <person name="Baek K."/>
        </authorList>
    </citation>
    <scope>NUCLEOTIDE SEQUENCE [LARGE SCALE GENOMIC DNA]</scope>
    <source>
        <strain evidence="2 3">NMCR1094</strain>
    </source>
</reference>
<dbReference type="PANTHER" id="PTHR36973">
    <property type="entry name" value="SLL1456 PROTEIN-RELATED"/>
    <property type="match status" value="1"/>
</dbReference>
<evidence type="ECO:0000313" key="3">
    <source>
        <dbReference type="Proteomes" id="UP000298588"/>
    </source>
</evidence>
<dbReference type="Proteomes" id="UP000298588">
    <property type="component" value="Chromosome"/>
</dbReference>